<name>A0A438C7Q4_VITVI</name>
<gene>
    <name evidence="2" type="ORF">CK203_102492</name>
</gene>
<protein>
    <recommendedName>
        <fullName evidence="1">ELMO domain-containing protein</fullName>
    </recommendedName>
</protein>
<accession>A0A438C7Q4</accession>
<dbReference type="Pfam" id="PF04727">
    <property type="entry name" value="ELMO_CED12"/>
    <property type="match status" value="1"/>
</dbReference>
<dbReference type="PANTHER" id="PTHR12771:SF20">
    <property type="entry name" value="ELMO_CED-12 FAMILY PROTEIN"/>
    <property type="match status" value="1"/>
</dbReference>
<dbReference type="AlphaFoldDB" id="A0A438C7Q4"/>
<dbReference type="PROSITE" id="PS51335">
    <property type="entry name" value="ELMO"/>
    <property type="match status" value="1"/>
</dbReference>
<evidence type="ECO:0000313" key="3">
    <source>
        <dbReference type="Proteomes" id="UP000288805"/>
    </source>
</evidence>
<proteinExistence type="predicted"/>
<dbReference type="InterPro" id="IPR006816">
    <property type="entry name" value="ELMO_dom"/>
</dbReference>
<dbReference type="PANTHER" id="PTHR12771">
    <property type="entry name" value="ENGULFMENT AND CELL MOTILITY"/>
    <property type="match status" value="1"/>
</dbReference>
<dbReference type="EMBL" id="QGNW01002507">
    <property type="protein sequence ID" value="RVW18946.1"/>
    <property type="molecule type" value="Genomic_DNA"/>
</dbReference>
<dbReference type="InterPro" id="IPR050868">
    <property type="entry name" value="ELMO_domain-containing"/>
</dbReference>
<reference evidence="2 3" key="1">
    <citation type="journal article" date="2018" name="PLoS Genet.">
        <title>Population sequencing reveals clonal diversity and ancestral inbreeding in the grapevine cultivar Chardonnay.</title>
        <authorList>
            <person name="Roach M.J."/>
            <person name="Johnson D.L."/>
            <person name="Bohlmann J."/>
            <person name="van Vuuren H.J."/>
            <person name="Jones S.J."/>
            <person name="Pretorius I.S."/>
            <person name="Schmidt S.A."/>
            <person name="Borneman A.R."/>
        </authorList>
    </citation>
    <scope>NUCLEOTIDE SEQUENCE [LARGE SCALE GENOMIC DNA]</scope>
    <source>
        <strain evidence="3">cv. Chardonnay</strain>
        <tissue evidence="2">Leaf</tissue>
    </source>
</reference>
<feature type="domain" description="ELMO" evidence="1">
    <location>
        <begin position="1"/>
        <end position="99"/>
    </location>
</feature>
<comment type="caution">
    <text evidence="2">The sequence shown here is derived from an EMBL/GenBank/DDBJ whole genome shotgun (WGS) entry which is preliminary data.</text>
</comment>
<organism evidence="2 3">
    <name type="scientific">Vitis vinifera</name>
    <name type="common">Grape</name>
    <dbReference type="NCBI Taxonomy" id="29760"/>
    <lineage>
        <taxon>Eukaryota</taxon>
        <taxon>Viridiplantae</taxon>
        <taxon>Streptophyta</taxon>
        <taxon>Embryophyta</taxon>
        <taxon>Tracheophyta</taxon>
        <taxon>Spermatophyta</taxon>
        <taxon>Magnoliopsida</taxon>
        <taxon>eudicotyledons</taxon>
        <taxon>Gunneridae</taxon>
        <taxon>Pentapetalae</taxon>
        <taxon>rosids</taxon>
        <taxon>Vitales</taxon>
        <taxon>Vitaceae</taxon>
        <taxon>Viteae</taxon>
        <taxon>Vitis</taxon>
    </lineage>
</organism>
<sequence length="172" mass="19424">MGLVSFSGSHLSCGTYPFAGASVNVTFMLIKIFGLEAVKSRAMVVAIFLKFLSTSKFVFDLLHRIVFKLMEHKWLAMHASHANFNIVMKSIKRPVGREFLLQDLKQAMENLRQALTQHLYDGRLAYSVGSEPKVEEIVKSILHQSLKSLSTLELHAHVVIMHEHVANSFPIF</sequence>
<evidence type="ECO:0000313" key="2">
    <source>
        <dbReference type="EMBL" id="RVW18946.1"/>
    </source>
</evidence>
<evidence type="ECO:0000259" key="1">
    <source>
        <dbReference type="PROSITE" id="PS51335"/>
    </source>
</evidence>
<dbReference type="Proteomes" id="UP000288805">
    <property type="component" value="Unassembled WGS sequence"/>
</dbReference>